<dbReference type="GO" id="GO:0044716">
    <property type="term" value="F:8-oxo-GDP phosphatase activity"/>
    <property type="evidence" value="ECO:0007669"/>
    <property type="project" value="TreeGrafter"/>
</dbReference>
<dbReference type="CDD" id="cd04690">
    <property type="entry name" value="NUDIX_Hydrolase"/>
    <property type="match status" value="1"/>
</dbReference>
<dbReference type="AlphaFoldDB" id="A0A0D6MJK8"/>
<dbReference type="InterPro" id="IPR000086">
    <property type="entry name" value="NUDIX_hydrolase_dom"/>
</dbReference>
<dbReference type="PANTHER" id="PTHR47707:SF1">
    <property type="entry name" value="NUDIX HYDROLASE FAMILY PROTEIN"/>
    <property type="match status" value="1"/>
</dbReference>
<evidence type="ECO:0000256" key="6">
    <source>
        <dbReference type="ARBA" id="ARBA00022763"/>
    </source>
</evidence>
<organism evidence="19 20">
    <name type="scientific">Tanticharoenia sakaeratensis NBRC 103193</name>
    <dbReference type="NCBI Taxonomy" id="1231623"/>
    <lineage>
        <taxon>Bacteria</taxon>
        <taxon>Pseudomonadati</taxon>
        <taxon>Pseudomonadota</taxon>
        <taxon>Alphaproteobacteria</taxon>
        <taxon>Acetobacterales</taxon>
        <taxon>Acetobacteraceae</taxon>
        <taxon>Tanticharoenia</taxon>
    </lineage>
</organism>
<keyword evidence="8" id="KW-0460">Magnesium</keyword>
<evidence type="ECO:0000256" key="15">
    <source>
        <dbReference type="ARBA" id="ARBA00041979"/>
    </source>
</evidence>
<evidence type="ECO:0000256" key="3">
    <source>
        <dbReference type="ARBA" id="ARBA00022457"/>
    </source>
</evidence>
<keyword evidence="3" id="KW-0515">Mutator protein</keyword>
<name>A0A0D6MJK8_9PROT</name>
<evidence type="ECO:0000256" key="9">
    <source>
        <dbReference type="ARBA" id="ARBA00023204"/>
    </source>
</evidence>
<dbReference type="GO" id="GO:0044715">
    <property type="term" value="F:8-oxo-dGDP phosphatase activity"/>
    <property type="evidence" value="ECO:0007669"/>
    <property type="project" value="TreeGrafter"/>
</dbReference>
<sequence length="146" mass="16074">MKTVSVVCAWVMRADGRILLVRKANTALFLFPGGKPEPGETAEETLRREIVEELGCALRFEHDRWPGDVLRAPAANEAGFDVEATLLQVELDGLFSARAEIAEIAWMDRAGRDDDGRLLPCAPLTDVAWSAYDGWMISAKSSARRA</sequence>
<dbReference type="Pfam" id="PF00293">
    <property type="entry name" value="NUDIX"/>
    <property type="match status" value="1"/>
</dbReference>
<accession>A0A0D6MJK8</accession>
<dbReference type="STRING" id="1231623.Tasa_010_202"/>
<dbReference type="InterPro" id="IPR047127">
    <property type="entry name" value="MutT-like"/>
</dbReference>
<evidence type="ECO:0000256" key="4">
    <source>
        <dbReference type="ARBA" id="ARBA00022705"/>
    </source>
</evidence>
<evidence type="ECO:0000313" key="19">
    <source>
        <dbReference type="EMBL" id="GAN53655.1"/>
    </source>
</evidence>
<keyword evidence="6" id="KW-0227">DNA damage</keyword>
<dbReference type="EC" id="3.6.1.55" evidence="12"/>
<comment type="catalytic activity">
    <reaction evidence="10">
        <text>8-oxo-dGTP + H2O = 8-oxo-dGMP + diphosphate + H(+)</text>
        <dbReference type="Rhea" id="RHEA:31575"/>
        <dbReference type="ChEBI" id="CHEBI:15377"/>
        <dbReference type="ChEBI" id="CHEBI:15378"/>
        <dbReference type="ChEBI" id="CHEBI:33019"/>
        <dbReference type="ChEBI" id="CHEBI:63224"/>
        <dbReference type="ChEBI" id="CHEBI:77896"/>
        <dbReference type="EC" id="3.6.1.55"/>
    </reaction>
</comment>
<dbReference type="SUPFAM" id="SSF55811">
    <property type="entry name" value="Nudix"/>
    <property type="match status" value="1"/>
</dbReference>
<evidence type="ECO:0000256" key="14">
    <source>
        <dbReference type="ARBA" id="ARBA00041592"/>
    </source>
</evidence>
<keyword evidence="9" id="KW-0234">DNA repair</keyword>
<dbReference type="PRINTS" id="PR00502">
    <property type="entry name" value="NUDIXFAMILY"/>
</dbReference>
<dbReference type="InterPro" id="IPR015797">
    <property type="entry name" value="NUDIX_hydrolase-like_dom_sf"/>
</dbReference>
<dbReference type="GO" id="GO:0008413">
    <property type="term" value="F:8-oxo-7,8-dihydroguanosine triphosphate pyrophosphatase activity"/>
    <property type="evidence" value="ECO:0007669"/>
    <property type="project" value="TreeGrafter"/>
</dbReference>
<dbReference type="EMBL" id="BALE01000010">
    <property type="protein sequence ID" value="GAN53655.1"/>
    <property type="molecule type" value="Genomic_DNA"/>
</dbReference>
<proteinExistence type="inferred from homology"/>
<evidence type="ECO:0000313" key="20">
    <source>
        <dbReference type="Proteomes" id="UP000032679"/>
    </source>
</evidence>
<keyword evidence="5" id="KW-0479">Metal-binding</keyword>
<keyword evidence="20" id="KW-1185">Reference proteome</keyword>
<evidence type="ECO:0000256" key="2">
    <source>
        <dbReference type="ARBA" id="ARBA00005582"/>
    </source>
</evidence>
<dbReference type="Proteomes" id="UP000032679">
    <property type="component" value="Unassembled WGS sequence"/>
</dbReference>
<comment type="similarity">
    <text evidence="2 17">Belongs to the Nudix hydrolase family.</text>
</comment>
<feature type="domain" description="Nudix hydrolase" evidence="18">
    <location>
        <begin position="1"/>
        <end position="132"/>
    </location>
</feature>
<evidence type="ECO:0000256" key="8">
    <source>
        <dbReference type="ARBA" id="ARBA00022842"/>
    </source>
</evidence>
<keyword evidence="7 17" id="KW-0378">Hydrolase</keyword>
<comment type="catalytic activity">
    <reaction evidence="11">
        <text>8-oxo-GTP + H2O = 8-oxo-GMP + diphosphate + H(+)</text>
        <dbReference type="Rhea" id="RHEA:67616"/>
        <dbReference type="ChEBI" id="CHEBI:15377"/>
        <dbReference type="ChEBI" id="CHEBI:15378"/>
        <dbReference type="ChEBI" id="CHEBI:33019"/>
        <dbReference type="ChEBI" id="CHEBI:143553"/>
        <dbReference type="ChEBI" id="CHEBI:145694"/>
    </reaction>
</comment>
<evidence type="ECO:0000256" key="11">
    <source>
        <dbReference type="ARBA" id="ARBA00036904"/>
    </source>
</evidence>
<evidence type="ECO:0000256" key="17">
    <source>
        <dbReference type="RuleBase" id="RU003476"/>
    </source>
</evidence>
<reference evidence="19 20" key="1">
    <citation type="submission" date="2012-10" db="EMBL/GenBank/DDBJ databases">
        <title>Genome sequencing of Tanticharoenia sakaeratensis NBRC 103193.</title>
        <authorList>
            <person name="Azuma Y."/>
            <person name="Hadano H."/>
            <person name="Hirakawa H."/>
            <person name="Matsushita K."/>
        </authorList>
    </citation>
    <scope>NUCLEOTIDE SEQUENCE [LARGE SCALE GENOMIC DNA]</scope>
    <source>
        <strain evidence="19 20">NBRC 103193</strain>
    </source>
</reference>
<dbReference type="GO" id="GO:0035539">
    <property type="term" value="F:8-oxo-7,8-dihydrodeoxyguanosine triphosphate pyrophosphatase activity"/>
    <property type="evidence" value="ECO:0007669"/>
    <property type="project" value="UniProtKB-EC"/>
</dbReference>
<comment type="cofactor">
    <cofactor evidence="1">
        <name>Mg(2+)</name>
        <dbReference type="ChEBI" id="CHEBI:18420"/>
    </cofactor>
</comment>
<dbReference type="GO" id="GO:0046872">
    <property type="term" value="F:metal ion binding"/>
    <property type="evidence" value="ECO:0007669"/>
    <property type="project" value="UniProtKB-KW"/>
</dbReference>
<evidence type="ECO:0000256" key="12">
    <source>
        <dbReference type="ARBA" id="ARBA00038905"/>
    </source>
</evidence>
<evidence type="ECO:0000256" key="13">
    <source>
        <dbReference type="ARBA" id="ARBA00040794"/>
    </source>
</evidence>
<evidence type="ECO:0000256" key="7">
    <source>
        <dbReference type="ARBA" id="ARBA00022801"/>
    </source>
</evidence>
<dbReference type="GO" id="GO:0006281">
    <property type="term" value="P:DNA repair"/>
    <property type="evidence" value="ECO:0007669"/>
    <property type="project" value="UniProtKB-KW"/>
</dbReference>
<comment type="caution">
    <text evidence="19">The sequence shown here is derived from an EMBL/GenBank/DDBJ whole genome shotgun (WGS) entry which is preliminary data.</text>
</comment>
<dbReference type="PROSITE" id="PS51462">
    <property type="entry name" value="NUDIX"/>
    <property type="match status" value="1"/>
</dbReference>
<dbReference type="PROSITE" id="PS00893">
    <property type="entry name" value="NUDIX_BOX"/>
    <property type="match status" value="1"/>
</dbReference>
<dbReference type="Gene3D" id="3.90.79.10">
    <property type="entry name" value="Nucleoside Triphosphate Pyrophosphohydrolase"/>
    <property type="match status" value="1"/>
</dbReference>
<dbReference type="InterPro" id="IPR020084">
    <property type="entry name" value="NUDIX_hydrolase_CS"/>
</dbReference>
<dbReference type="RefSeq" id="WP_053053704.1">
    <property type="nucleotide sequence ID" value="NZ_BALE01000010.1"/>
</dbReference>
<keyword evidence="4" id="KW-0235">DNA replication</keyword>
<evidence type="ECO:0000259" key="18">
    <source>
        <dbReference type="PROSITE" id="PS51462"/>
    </source>
</evidence>
<gene>
    <name evidence="19" type="ORF">Tasa_010_202</name>
</gene>
<protein>
    <recommendedName>
        <fullName evidence="13">8-oxo-dGTP diphosphatase</fullName>
        <ecNumber evidence="12">3.6.1.55</ecNumber>
    </recommendedName>
    <alternativeName>
        <fullName evidence="16">7,8-dihydro-8-oxoguanine-triphosphatase</fullName>
    </alternativeName>
    <alternativeName>
        <fullName evidence="15">Mutator protein MutT</fullName>
    </alternativeName>
    <alternativeName>
        <fullName evidence="14">dGTP pyrophosphohydrolase</fullName>
    </alternativeName>
</protein>
<evidence type="ECO:0000256" key="10">
    <source>
        <dbReference type="ARBA" id="ARBA00035861"/>
    </source>
</evidence>
<evidence type="ECO:0000256" key="5">
    <source>
        <dbReference type="ARBA" id="ARBA00022723"/>
    </source>
</evidence>
<dbReference type="GO" id="GO:0006260">
    <property type="term" value="P:DNA replication"/>
    <property type="evidence" value="ECO:0007669"/>
    <property type="project" value="UniProtKB-KW"/>
</dbReference>
<dbReference type="InterPro" id="IPR020476">
    <property type="entry name" value="Nudix_hydrolase"/>
</dbReference>
<dbReference type="PANTHER" id="PTHR47707">
    <property type="entry name" value="8-OXO-DGTP DIPHOSPHATASE"/>
    <property type="match status" value="1"/>
</dbReference>
<evidence type="ECO:0000256" key="1">
    <source>
        <dbReference type="ARBA" id="ARBA00001946"/>
    </source>
</evidence>
<evidence type="ECO:0000256" key="16">
    <source>
        <dbReference type="ARBA" id="ARBA00042798"/>
    </source>
</evidence>